<evidence type="ECO:0000256" key="1">
    <source>
        <dbReference type="SAM" id="SignalP"/>
    </source>
</evidence>
<dbReference type="KEGG" id="cput:CONPUDRAFT_45036"/>
<dbReference type="GeneID" id="19207041"/>
<evidence type="ECO:0000313" key="3">
    <source>
        <dbReference type="Proteomes" id="UP000053558"/>
    </source>
</evidence>
<dbReference type="EMBL" id="JH711573">
    <property type="protein sequence ID" value="EIW86314.1"/>
    <property type="molecule type" value="Genomic_DNA"/>
</dbReference>
<feature type="chain" id="PRO_5024368264" description="HAT C-terminal dimerisation domain-containing protein" evidence="1">
    <location>
        <begin position="26"/>
        <end position="72"/>
    </location>
</feature>
<reference evidence="3" key="1">
    <citation type="journal article" date="2012" name="Science">
        <title>The Paleozoic origin of enzymatic lignin decomposition reconstructed from 31 fungal genomes.</title>
        <authorList>
            <person name="Floudas D."/>
            <person name="Binder M."/>
            <person name="Riley R."/>
            <person name="Barry K."/>
            <person name="Blanchette R.A."/>
            <person name="Henrissat B."/>
            <person name="Martinez A.T."/>
            <person name="Otillar R."/>
            <person name="Spatafora J.W."/>
            <person name="Yadav J.S."/>
            <person name="Aerts A."/>
            <person name="Benoit I."/>
            <person name="Boyd A."/>
            <person name="Carlson A."/>
            <person name="Copeland A."/>
            <person name="Coutinho P.M."/>
            <person name="de Vries R.P."/>
            <person name="Ferreira P."/>
            <person name="Findley K."/>
            <person name="Foster B."/>
            <person name="Gaskell J."/>
            <person name="Glotzer D."/>
            <person name="Gorecki P."/>
            <person name="Heitman J."/>
            <person name="Hesse C."/>
            <person name="Hori C."/>
            <person name="Igarashi K."/>
            <person name="Jurgens J.A."/>
            <person name="Kallen N."/>
            <person name="Kersten P."/>
            <person name="Kohler A."/>
            <person name="Kuees U."/>
            <person name="Kumar T.K.A."/>
            <person name="Kuo A."/>
            <person name="LaButti K."/>
            <person name="Larrondo L.F."/>
            <person name="Lindquist E."/>
            <person name="Ling A."/>
            <person name="Lombard V."/>
            <person name="Lucas S."/>
            <person name="Lundell T."/>
            <person name="Martin R."/>
            <person name="McLaughlin D.J."/>
            <person name="Morgenstern I."/>
            <person name="Morin E."/>
            <person name="Murat C."/>
            <person name="Nagy L.G."/>
            <person name="Nolan M."/>
            <person name="Ohm R.A."/>
            <person name="Patyshakuliyeva A."/>
            <person name="Rokas A."/>
            <person name="Ruiz-Duenas F.J."/>
            <person name="Sabat G."/>
            <person name="Salamov A."/>
            <person name="Samejima M."/>
            <person name="Schmutz J."/>
            <person name="Slot J.C."/>
            <person name="St John F."/>
            <person name="Stenlid J."/>
            <person name="Sun H."/>
            <person name="Sun S."/>
            <person name="Syed K."/>
            <person name="Tsang A."/>
            <person name="Wiebenga A."/>
            <person name="Young D."/>
            <person name="Pisabarro A."/>
            <person name="Eastwood D.C."/>
            <person name="Martin F."/>
            <person name="Cullen D."/>
            <person name="Grigoriev I.V."/>
            <person name="Hibbett D.S."/>
        </authorList>
    </citation>
    <scope>NUCLEOTIDE SEQUENCE [LARGE SCALE GENOMIC DNA]</scope>
    <source>
        <strain evidence="3">RWD-64-598 SS2</strain>
    </source>
</reference>
<accession>A0A5M3N5H4</accession>
<dbReference type="OMA" id="HAHEFPM"/>
<keyword evidence="3" id="KW-1185">Reference proteome</keyword>
<comment type="caution">
    <text evidence="2">The sequence shown here is derived from an EMBL/GenBank/DDBJ whole genome shotgun (WGS) entry which is preliminary data.</text>
</comment>
<dbReference type="OrthoDB" id="10486551at2759"/>
<dbReference type="AlphaFoldDB" id="A0A5M3N5H4"/>
<name>A0A5M3N5H4_CONPW</name>
<gene>
    <name evidence="2" type="ORF">CONPUDRAFT_45036</name>
</gene>
<organism evidence="2 3">
    <name type="scientific">Coniophora puteana (strain RWD-64-598)</name>
    <name type="common">Brown rot fungus</name>
    <dbReference type="NCBI Taxonomy" id="741705"/>
    <lineage>
        <taxon>Eukaryota</taxon>
        <taxon>Fungi</taxon>
        <taxon>Dikarya</taxon>
        <taxon>Basidiomycota</taxon>
        <taxon>Agaricomycotina</taxon>
        <taxon>Agaricomycetes</taxon>
        <taxon>Agaricomycetidae</taxon>
        <taxon>Boletales</taxon>
        <taxon>Coniophorineae</taxon>
        <taxon>Coniophoraceae</taxon>
        <taxon>Coniophora</taxon>
    </lineage>
</organism>
<keyword evidence="1" id="KW-0732">Signal</keyword>
<feature type="non-terminal residue" evidence="2">
    <location>
        <position position="1"/>
    </location>
</feature>
<evidence type="ECO:0008006" key="4">
    <source>
        <dbReference type="Google" id="ProtNLM"/>
    </source>
</evidence>
<feature type="signal peptide" evidence="1">
    <location>
        <begin position="1"/>
        <end position="25"/>
    </location>
</feature>
<evidence type="ECO:0000313" key="2">
    <source>
        <dbReference type="EMBL" id="EIW86314.1"/>
    </source>
</evidence>
<protein>
    <recommendedName>
        <fullName evidence="4">HAT C-terminal dimerisation domain-containing protein</fullName>
    </recommendedName>
</protein>
<proteinExistence type="predicted"/>
<dbReference type="RefSeq" id="XP_007762490.1">
    <property type="nucleotide sequence ID" value="XM_007764300.1"/>
</dbReference>
<dbReference type="Proteomes" id="UP000053558">
    <property type="component" value="Unassembled WGS sequence"/>
</dbReference>
<sequence>HSDSFPVIACMTWDFLAILATSVSVKQLVFKSHHLCRNSHLSFKAMTIMEVMCVKKWLEDLDLFFEVISKPQ</sequence>